<protein>
    <recommendedName>
        <fullName evidence="4">Lipoprotein LpqN</fullName>
    </recommendedName>
</protein>
<comment type="caution">
    <text evidence="2">The sequence shown here is derived from an EMBL/GenBank/DDBJ whole genome shotgun (WGS) entry which is preliminary data.</text>
</comment>
<dbReference type="RefSeq" id="WP_169381473.1">
    <property type="nucleotide sequence ID" value="NZ_JAAXLA010000018.1"/>
</dbReference>
<evidence type="ECO:0000313" key="2">
    <source>
        <dbReference type="EMBL" id="NMH98029.1"/>
    </source>
</evidence>
<dbReference type="Pfam" id="PF10738">
    <property type="entry name" value="Lpp-LpqN"/>
    <property type="match status" value="1"/>
</dbReference>
<keyword evidence="3" id="KW-1185">Reference proteome</keyword>
<dbReference type="Gene3D" id="3.40.1000.10">
    <property type="entry name" value="Mog1/PsbP, alpha/beta/alpha sandwich"/>
    <property type="match status" value="1"/>
</dbReference>
<accession>A0ABX1SCQ5</accession>
<name>A0ABX1SCQ5_9PSEU</name>
<evidence type="ECO:0000256" key="1">
    <source>
        <dbReference type="ARBA" id="ARBA00022729"/>
    </source>
</evidence>
<dbReference type="InterPro" id="IPR019674">
    <property type="entry name" value="Lipoprotein_LpqN/LpqT-like"/>
</dbReference>
<dbReference type="Proteomes" id="UP000820669">
    <property type="component" value="Unassembled WGS sequence"/>
</dbReference>
<evidence type="ECO:0008006" key="4">
    <source>
        <dbReference type="Google" id="ProtNLM"/>
    </source>
</evidence>
<sequence length="196" mass="19916">MRNARAGVVPVIALTALLALLAGCSVAVRGTATPARGGSVALAPARYVDGQRRFSIVPPQGWRPDTSGREGTAVFFLASDPDTAAAGPFVSNINVLVLPAHADLDATVGAARGELAGLNAYRLLDDEAATLAGGLPAHVLGGTFTQSGFALRNLQLFTVYQGSTVVVTGTALADRWAGYGALVDASLHTVIVPAPA</sequence>
<proteinExistence type="predicted"/>
<keyword evidence="1" id="KW-0732">Signal</keyword>
<evidence type="ECO:0000313" key="3">
    <source>
        <dbReference type="Proteomes" id="UP000820669"/>
    </source>
</evidence>
<dbReference type="PROSITE" id="PS51257">
    <property type="entry name" value="PROKAR_LIPOPROTEIN"/>
    <property type="match status" value="1"/>
</dbReference>
<reference evidence="2 3" key="1">
    <citation type="submission" date="2020-04" db="EMBL/GenBank/DDBJ databases">
        <authorList>
            <person name="Klaysubun C."/>
            <person name="Duangmal K."/>
            <person name="Lipun K."/>
        </authorList>
    </citation>
    <scope>NUCLEOTIDE SEQUENCE [LARGE SCALE GENOMIC DNA]</scope>
    <source>
        <strain evidence="2 3">K10HN5</strain>
    </source>
</reference>
<organism evidence="2 3">
    <name type="scientific">Pseudonocardia acidicola</name>
    <dbReference type="NCBI Taxonomy" id="2724939"/>
    <lineage>
        <taxon>Bacteria</taxon>
        <taxon>Bacillati</taxon>
        <taxon>Actinomycetota</taxon>
        <taxon>Actinomycetes</taxon>
        <taxon>Pseudonocardiales</taxon>
        <taxon>Pseudonocardiaceae</taxon>
        <taxon>Pseudonocardia</taxon>
    </lineage>
</organism>
<gene>
    <name evidence="2" type="ORF">HF526_12010</name>
</gene>
<dbReference type="EMBL" id="JAAXLA010000018">
    <property type="protein sequence ID" value="NMH98029.1"/>
    <property type="molecule type" value="Genomic_DNA"/>
</dbReference>